<organism evidence="2">
    <name type="scientific">Ostreococcus tauri</name>
    <name type="common">Marine green alga</name>
    <dbReference type="NCBI Taxonomy" id="70448"/>
    <lineage>
        <taxon>Eukaryota</taxon>
        <taxon>Viridiplantae</taxon>
        <taxon>Chlorophyta</taxon>
        <taxon>Mamiellophyceae</taxon>
        <taxon>Mamiellales</taxon>
        <taxon>Bathycoccaceae</taxon>
        <taxon>Ostreococcus</taxon>
    </lineage>
</organism>
<dbReference type="CDD" id="cd06467">
    <property type="entry name" value="p23_NUDC_like"/>
    <property type="match status" value="1"/>
</dbReference>
<dbReference type="EMBL" id="KZ155839">
    <property type="protein sequence ID" value="OUS42320.1"/>
    <property type="molecule type" value="Genomic_DNA"/>
</dbReference>
<name>A0A1Y5HYN3_OSTTA</name>
<feature type="domain" description="CS" evidence="1">
    <location>
        <begin position="249"/>
        <end position="354"/>
    </location>
</feature>
<dbReference type="AlphaFoldDB" id="A0A1Y5HYN3"/>
<dbReference type="InterPro" id="IPR008978">
    <property type="entry name" value="HSP20-like_chaperone"/>
</dbReference>
<evidence type="ECO:0000259" key="1">
    <source>
        <dbReference type="PROSITE" id="PS51203"/>
    </source>
</evidence>
<dbReference type="InterPro" id="IPR007052">
    <property type="entry name" value="CS_dom"/>
</dbReference>
<dbReference type="Pfam" id="PF04969">
    <property type="entry name" value="CS"/>
    <property type="match status" value="1"/>
</dbReference>
<dbReference type="Proteomes" id="UP000195557">
    <property type="component" value="Unassembled WGS sequence"/>
</dbReference>
<gene>
    <name evidence="2" type="ORF">BE221DRAFT_188185</name>
</gene>
<evidence type="ECO:0000313" key="2">
    <source>
        <dbReference type="EMBL" id="OUS42320.1"/>
    </source>
</evidence>
<proteinExistence type="predicted"/>
<sequence>MGEDDVVRERLARGLLGASNDDISVQRLAFRYVFVPWDETHAMEERVMVIPAKREMECLLDALRIHFRKSGAKDGAHAMDEGKQKEILKRQLERGAGDAGGGTLTDEMMDAAMSMQMAQPVPLMPGSKRTGHVHVNMYVDDRGISKGLPTNARASALSAEAGSPQQVLGDAFIARIFDDDDRFMRLDFTLDECSSDAAWMKKAKALALERSATIGDVSRTMAELSGKGAKDLDLESAAKAPLDPSQTPGPHQDFEWSQDEEEVTLKVRVPAHTTKADVTCVFGPGSQKLSVRIKTLGEVEGKSTRVVDNEGDVDTLFHEIVPDESSWSLVTHSGERAFEASLVKRHELKWLSFLTRGGPPETTY</sequence>
<dbReference type="SUPFAM" id="SSF49764">
    <property type="entry name" value="HSP20-like chaperones"/>
    <property type="match status" value="1"/>
</dbReference>
<dbReference type="PROSITE" id="PS51203">
    <property type="entry name" value="CS"/>
    <property type="match status" value="1"/>
</dbReference>
<accession>A0A1Y5HYN3</accession>
<reference evidence="2" key="1">
    <citation type="submission" date="2017-04" db="EMBL/GenBank/DDBJ databases">
        <title>Population genomics of picophytoplankton unveils novel chromosome hypervariability.</title>
        <authorList>
            <consortium name="DOE Joint Genome Institute"/>
            <person name="Blanc-Mathieu R."/>
            <person name="Krasovec M."/>
            <person name="Hebrard M."/>
            <person name="Yau S."/>
            <person name="Desgranges E."/>
            <person name="Martin J."/>
            <person name="Schackwitz W."/>
            <person name="Kuo A."/>
            <person name="Salin G."/>
            <person name="Donnadieu C."/>
            <person name="Desdevises Y."/>
            <person name="Sanchez-Ferandin S."/>
            <person name="Moreau H."/>
            <person name="Rivals E."/>
            <person name="Grigoriev I.V."/>
            <person name="Grimsley N."/>
            <person name="Eyre-Walker A."/>
            <person name="Piganeau G."/>
        </authorList>
    </citation>
    <scope>NUCLEOTIDE SEQUENCE [LARGE SCALE GENOMIC DNA]</scope>
    <source>
        <strain evidence="2">RCC 1115</strain>
    </source>
</reference>
<protein>
    <recommendedName>
        <fullName evidence="1">CS domain-containing protein</fullName>
    </recommendedName>
</protein>
<dbReference type="Gene3D" id="2.60.40.790">
    <property type="match status" value="1"/>
</dbReference>